<comment type="caution">
    <text evidence="6">The sequence shown here is derived from an EMBL/GenBank/DDBJ whole genome shotgun (WGS) entry which is preliminary data.</text>
</comment>
<dbReference type="PANTHER" id="PTHR20982:SF3">
    <property type="entry name" value="MITOCHONDRIAL RIBOSOME RECYCLING FACTOR PSEUDO 1"/>
    <property type="match status" value="1"/>
</dbReference>
<evidence type="ECO:0000313" key="7">
    <source>
        <dbReference type="Proteomes" id="UP001476282"/>
    </source>
</evidence>
<evidence type="ECO:0000256" key="3">
    <source>
        <dbReference type="HAMAP-Rule" id="MF_00040"/>
    </source>
</evidence>
<comment type="similarity">
    <text evidence="1 3">Belongs to the RRF family.</text>
</comment>
<dbReference type="Proteomes" id="UP001476282">
    <property type="component" value="Unassembled WGS sequence"/>
</dbReference>
<keyword evidence="2 3" id="KW-0648">Protein biosynthesis</keyword>
<proteinExistence type="inferred from homology"/>
<dbReference type="SUPFAM" id="SSF55194">
    <property type="entry name" value="Ribosome recycling factor, RRF"/>
    <property type="match status" value="1"/>
</dbReference>
<dbReference type="HAMAP" id="MF_00040">
    <property type="entry name" value="RRF"/>
    <property type="match status" value="1"/>
</dbReference>
<feature type="region of interest" description="Disordered" evidence="4">
    <location>
        <begin position="142"/>
        <end position="167"/>
    </location>
</feature>
<evidence type="ECO:0000313" key="6">
    <source>
        <dbReference type="EMBL" id="GAA5482301.1"/>
    </source>
</evidence>
<dbReference type="Pfam" id="PF01765">
    <property type="entry name" value="RRF"/>
    <property type="match status" value="1"/>
</dbReference>
<dbReference type="CDD" id="cd00520">
    <property type="entry name" value="RRF"/>
    <property type="match status" value="1"/>
</dbReference>
<keyword evidence="3" id="KW-0963">Cytoplasm</keyword>
<dbReference type="EMBL" id="BAABRI010000007">
    <property type="protein sequence ID" value="GAA5482301.1"/>
    <property type="molecule type" value="Genomic_DNA"/>
</dbReference>
<dbReference type="RefSeq" id="WP_353566446.1">
    <property type="nucleotide sequence ID" value="NZ_BAABRI010000007.1"/>
</dbReference>
<dbReference type="PANTHER" id="PTHR20982">
    <property type="entry name" value="RIBOSOME RECYCLING FACTOR"/>
    <property type="match status" value="1"/>
</dbReference>
<dbReference type="Gene3D" id="1.10.132.20">
    <property type="entry name" value="Ribosome-recycling factor"/>
    <property type="match status" value="1"/>
</dbReference>
<evidence type="ECO:0000256" key="4">
    <source>
        <dbReference type="SAM" id="MobiDB-lite"/>
    </source>
</evidence>
<sequence>MDPEESLLETEDAMDKALEHLAHEFATVRTGKASPALIENLDVYVHSYGSQMKLKQLAVISSPEPRMLNVSPFDPATTPEIERAIRESKLGLNPAAAERSIRVPIPELSEERRKEMVKLVKQLGEEAKVRIRAIRKEGMDAAKKMKADNVLTEDSQKDHETEVQKLTDDHVKKIEEIVAAKEAEVMKV</sequence>
<reference evidence="6 7" key="1">
    <citation type="submission" date="2024-02" db="EMBL/GenBank/DDBJ databases">
        <title>Haloferula sargassicola NBRC 104335.</title>
        <authorList>
            <person name="Ichikawa N."/>
            <person name="Katano-Makiyama Y."/>
            <person name="Hidaka K."/>
        </authorList>
    </citation>
    <scope>NUCLEOTIDE SEQUENCE [LARGE SCALE GENOMIC DNA]</scope>
    <source>
        <strain evidence="6 7">NBRC 104335</strain>
    </source>
</reference>
<accession>A0ABP9UNQ3</accession>
<dbReference type="Gene3D" id="3.30.1360.40">
    <property type="match status" value="1"/>
</dbReference>
<dbReference type="InterPro" id="IPR002661">
    <property type="entry name" value="Ribosome_recyc_fac"/>
</dbReference>
<dbReference type="InterPro" id="IPR023584">
    <property type="entry name" value="Ribosome_recyc_fac_dom"/>
</dbReference>
<evidence type="ECO:0000256" key="2">
    <source>
        <dbReference type="ARBA" id="ARBA00022917"/>
    </source>
</evidence>
<organism evidence="6 7">
    <name type="scientific">Haloferula sargassicola</name>
    <dbReference type="NCBI Taxonomy" id="490096"/>
    <lineage>
        <taxon>Bacteria</taxon>
        <taxon>Pseudomonadati</taxon>
        <taxon>Verrucomicrobiota</taxon>
        <taxon>Verrucomicrobiia</taxon>
        <taxon>Verrucomicrobiales</taxon>
        <taxon>Verrucomicrobiaceae</taxon>
        <taxon>Haloferula</taxon>
    </lineage>
</organism>
<feature type="domain" description="Ribosome recycling factor" evidence="5">
    <location>
        <begin position="22"/>
        <end position="186"/>
    </location>
</feature>
<dbReference type="InterPro" id="IPR036191">
    <property type="entry name" value="RRF_sf"/>
</dbReference>
<comment type="function">
    <text evidence="3">Responsible for the release of ribosomes from messenger RNA at the termination of protein biosynthesis. May increase the efficiency of translation by recycling ribosomes from one round of translation to another.</text>
</comment>
<protein>
    <recommendedName>
        <fullName evidence="3">Ribosome-recycling factor</fullName>
        <shortName evidence="3">RRF</shortName>
    </recommendedName>
    <alternativeName>
        <fullName evidence="3">Ribosome-releasing factor</fullName>
    </alternativeName>
</protein>
<feature type="compositionally biased region" description="Basic and acidic residues" evidence="4">
    <location>
        <begin position="154"/>
        <end position="167"/>
    </location>
</feature>
<keyword evidence="7" id="KW-1185">Reference proteome</keyword>
<gene>
    <name evidence="3 6" type="primary">frr</name>
    <name evidence="6" type="ORF">Hsar01_01519</name>
</gene>
<name>A0ABP9UNQ3_9BACT</name>
<evidence type="ECO:0000256" key="1">
    <source>
        <dbReference type="ARBA" id="ARBA00005912"/>
    </source>
</evidence>
<dbReference type="NCBIfam" id="TIGR00496">
    <property type="entry name" value="frr"/>
    <property type="match status" value="1"/>
</dbReference>
<comment type="subcellular location">
    <subcellularLocation>
        <location evidence="3">Cytoplasm</location>
    </subcellularLocation>
</comment>
<evidence type="ECO:0000259" key="5">
    <source>
        <dbReference type="Pfam" id="PF01765"/>
    </source>
</evidence>